<name>A0A4R3KLF1_9SPHI</name>
<sequence length="553" mass="62225">MKKTIIATAIVFSLSGCSDYLDEVNKTDVLSDDLYTTAAGFENLVNASYSSLRDVYSAPWMFMSGTDMYVDGRGTGPTGLTSYKTLSPAEGAVGDFYKACYSAIQLCNVGDYYSELTEQTAVLPARKGEIKFLRAYYYFLLVQSFGGVPLVTEAFTGPETSFSRASAEEVYAFILAELNEALSLVEENPEFGRVSRRAVLHYLAKVHLTRGYETFAADSDFDMAAQLADEAAGGYDLSSLSFHDLFWPGNDQNPEILFSIQYDEGSLNLDGDPAGSIQSAYFGPYHGGEGLQQGYPYRTYSLIPTSYVYDLFSANDLRWEGSFMNQVYDRYYDFYDVADRSNLVVRRYFPQSWEVADTAAWRAADPAQRAATEILPYELIQADPAINRWEQPIQYFDNMIPDVRKFDDPRPGVFGNGTSVRDIFLARMAETYLIAAEAYFKAGNLPAAMDRINEVKRRAELNAGDLVLTDPAQVTLEEILDERARELIGEFHRWFDLKRTGTLRERVMRYNKDVRNIPDPFTGPDGQDKILRPIPQDALNLNSNKDFPQNPGY</sequence>
<feature type="domain" description="SusD-like N-terminal" evidence="7">
    <location>
        <begin position="20"/>
        <end position="208"/>
    </location>
</feature>
<dbReference type="AlphaFoldDB" id="A0A4R3KLF1"/>
<keyword evidence="3" id="KW-0732">Signal</keyword>
<dbReference type="Proteomes" id="UP000295807">
    <property type="component" value="Unassembled WGS sequence"/>
</dbReference>
<dbReference type="PROSITE" id="PS51257">
    <property type="entry name" value="PROKAR_LIPOPROTEIN"/>
    <property type="match status" value="1"/>
</dbReference>
<comment type="caution">
    <text evidence="8">The sequence shown here is derived from an EMBL/GenBank/DDBJ whole genome shotgun (WGS) entry which is preliminary data.</text>
</comment>
<dbReference type="Pfam" id="PF07980">
    <property type="entry name" value="SusD_RagB"/>
    <property type="match status" value="1"/>
</dbReference>
<evidence type="ECO:0000259" key="6">
    <source>
        <dbReference type="Pfam" id="PF07980"/>
    </source>
</evidence>
<evidence type="ECO:0000256" key="1">
    <source>
        <dbReference type="ARBA" id="ARBA00004442"/>
    </source>
</evidence>
<comment type="similarity">
    <text evidence="2">Belongs to the SusD family.</text>
</comment>
<accession>A0A4R3KLF1</accession>
<dbReference type="RefSeq" id="WP_132130527.1">
    <property type="nucleotide sequence ID" value="NZ_SMAD01000016.1"/>
</dbReference>
<dbReference type="OrthoDB" id="5694214at2"/>
<dbReference type="SUPFAM" id="SSF48452">
    <property type="entry name" value="TPR-like"/>
    <property type="match status" value="1"/>
</dbReference>
<dbReference type="InterPro" id="IPR011990">
    <property type="entry name" value="TPR-like_helical_dom_sf"/>
</dbReference>
<comment type="subcellular location">
    <subcellularLocation>
        <location evidence="1">Cell outer membrane</location>
    </subcellularLocation>
</comment>
<protein>
    <submittedName>
        <fullName evidence="8">Putative outer membrane starch-binding protein</fullName>
    </submittedName>
</protein>
<evidence type="ECO:0000259" key="7">
    <source>
        <dbReference type="Pfam" id="PF14322"/>
    </source>
</evidence>
<evidence type="ECO:0000256" key="3">
    <source>
        <dbReference type="ARBA" id="ARBA00022729"/>
    </source>
</evidence>
<keyword evidence="4" id="KW-0472">Membrane</keyword>
<dbReference type="EMBL" id="SMAD01000016">
    <property type="protein sequence ID" value="TCS84919.1"/>
    <property type="molecule type" value="Genomic_DNA"/>
</dbReference>
<reference evidence="8 9" key="1">
    <citation type="submission" date="2019-03" db="EMBL/GenBank/DDBJ databases">
        <title>Genomic Encyclopedia of Type Strains, Phase IV (KMG-IV): sequencing the most valuable type-strain genomes for metagenomic binning, comparative biology and taxonomic classification.</title>
        <authorList>
            <person name="Goeker M."/>
        </authorList>
    </citation>
    <scope>NUCLEOTIDE SEQUENCE [LARGE SCALE GENOMIC DNA]</scope>
    <source>
        <strain evidence="8 9">DSM 21100</strain>
    </source>
</reference>
<evidence type="ECO:0000256" key="4">
    <source>
        <dbReference type="ARBA" id="ARBA00023136"/>
    </source>
</evidence>
<dbReference type="InterPro" id="IPR012944">
    <property type="entry name" value="SusD_RagB_dom"/>
</dbReference>
<gene>
    <name evidence="8" type="ORF">EDD80_11611</name>
</gene>
<dbReference type="Gene3D" id="1.25.40.390">
    <property type="match status" value="1"/>
</dbReference>
<dbReference type="GO" id="GO:0009279">
    <property type="term" value="C:cell outer membrane"/>
    <property type="evidence" value="ECO:0007669"/>
    <property type="project" value="UniProtKB-SubCell"/>
</dbReference>
<evidence type="ECO:0000256" key="2">
    <source>
        <dbReference type="ARBA" id="ARBA00006275"/>
    </source>
</evidence>
<evidence type="ECO:0000313" key="8">
    <source>
        <dbReference type="EMBL" id="TCS84919.1"/>
    </source>
</evidence>
<keyword evidence="5" id="KW-0998">Cell outer membrane</keyword>
<dbReference type="Pfam" id="PF14322">
    <property type="entry name" value="SusD-like_3"/>
    <property type="match status" value="1"/>
</dbReference>
<organism evidence="8 9">
    <name type="scientific">Anseongella ginsenosidimutans</name>
    <dbReference type="NCBI Taxonomy" id="496056"/>
    <lineage>
        <taxon>Bacteria</taxon>
        <taxon>Pseudomonadati</taxon>
        <taxon>Bacteroidota</taxon>
        <taxon>Sphingobacteriia</taxon>
        <taxon>Sphingobacteriales</taxon>
        <taxon>Sphingobacteriaceae</taxon>
        <taxon>Anseongella</taxon>
    </lineage>
</organism>
<feature type="domain" description="RagB/SusD" evidence="6">
    <location>
        <begin position="254"/>
        <end position="553"/>
    </location>
</feature>
<dbReference type="InterPro" id="IPR033985">
    <property type="entry name" value="SusD-like_N"/>
</dbReference>
<evidence type="ECO:0000313" key="9">
    <source>
        <dbReference type="Proteomes" id="UP000295807"/>
    </source>
</evidence>
<evidence type="ECO:0000256" key="5">
    <source>
        <dbReference type="ARBA" id="ARBA00023237"/>
    </source>
</evidence>
<proteinExistence type="inferred from homology"/>
<keyword evidence="9" id="KW-1185">Reference proteome</keyword>